<comment type="similarity">
    <text evidence="1">Belongs to the 'phage' integrase family.</text>
</comment>
<keyword evidence="2" id="KW-0229">DNA integration</keyword>
<dbReference type="EMBL" id="NIVX01000031">
    <property type="protein sequence ID" value="OWQ77551.1"/>
    <property type="molecule type" value="Genomic_DNA"/>
</dbReference>
<dbReference type="InterPro" id="IPR038488">
    <property type="entry name" value="Integrase_DNA-bd_sf"/>
</dbReference>
<dbReference type="InterPro" id="IPR010998">
    <property type="entry name" value="Integrase_recombinase_N"/>
</dbReference>
<dbReference type="Pfam" id="PF00589">
    <property type="entry name" value="Phage_integrase"/>
    <property type="match status" value="1"/>
</dbReference>
<dbReference type="Gene3D" id="3.30.160.390">
    <property type="entry name" value="Integrase, DNA-binding domain"/>
    <property type="match status" value="1"/>
</dbReference>
<dbReference type="InterPro" id="IPR002104">
    <property type="entry name" value="Integrase_catalytic"/>
</dbReference>
<dbReference type="InterPro" id="IPR025166">
    <property type="entry name" value="Integrase_DNA_bind_dom"/>
</dbReference>
<sequence>MALHPVLSWPYRHLRTLRPMSSALTKRIVLTAEARDRPYELRDAQVRGLILRVQPTGHKAWIVTWAHGKRRTLGSVEHLSLDQARDQARQAVAEYVQSGLPTLAKSKPTSCTLETLLNDHFEPWAIAELKGGRQYPDRIRSVFPWLLRRQIIEIDVPTMERWWRGRVTGPDAVTKATAARDFACLRSALSRAVEWRLIETNPLMGMRQRSAASRKVVRFLSPDEEAMLRAALAARDLAGVEGRANANAARRKYRQAVLPDLPMDGYVDHLTPVVLTAINTGMRRGELLSMSWADINWEAKMLTIRAENAKSGRQRHIPLNVEAMEVLQRWARQAGERRAGKVFDVTDIKKGWGKLIADARIEEFRFHDLRHHFASRLVRAGVDLNTVRELLGHADITMTLRYAHLAPDTLAAAVAKLAA</sequence>
<evidence type="ECO:0000256" key="3">
    <source>
        <dbReference type="ARBA" id="ARBA00023125"/>
    </source>
</evidence>
<reference evidence="6 7" key="1">
    <citation type="submission" date="2017-06" db="EMBL/GenBank/DDBJ databases">
        <authorList>
            <person name="Kim H.J."/>
            <person name="Triplett B.A."/>
        </authorList>
    </citation>
    <scope>NUCLEOTIDE SEQUENCE [LARGE SCALE GENOMIC DNA]</scope>
    <source>
        <strain evidence="6 7">594</strain>
    </source>
</reference>
<evidence type="ECO:0000259" key="5">
    <source>
        <dbReference type="PROSITE" id="PS51898"/>
    </source>
</evidence>
<proteinExistence type="inferred from homology"/>
<keyword evidence="4" id="KW-0233">DNA recombination</keyword>
<dbReference type="PROSITE" id="PS51898">
    <property type="entry name" value="TYR_RECOMBINASE"/>
    <property type="match status" value="1"/>
</dbReference>
<accession>A0A246ICJ5</accession>
<dbReference type="AlphaFoldDB" id="A0A246ICJ5"/>
<organism evidence="6 7">
    <name type="scientific">Stenotrophomonas maltophilia</name>
    <name type="common">Pseudomonas maltophilia</name>
    <name type="synonym">Xanthomonas maltophilia</name>
    <dbReference type="NCBI Taxonomy" id="40324"/>
    <lineage>
        <taxon>Bacteria</taxon>
        <taxon>Pseudomonadati</taxon>
        <taxon>Pseudomonadota</taxon>
        <taxon>Gammaproteobacteria</taxon>
        <taxon>Lysobacterales</taxon>
        <taxon>Lysobacteraceae</taxon>
        <taxon>Stenotrophomonas</taxon>
        <taxon>Stenotrophomonas maltophilia group</taxon>
    </lineage>
</organism>
<protein>
    <submittedName>
        <fullName evidence="6">Integrase</fullName>
    </submittedName>
</protein>
<gene>
    <name evidence="6" type="ORF">CEE63_03850</name>
</gene>
<evidence type="ECO:0000256" key="4">
    <source>
        <dbReference type="ARBA" id="ARBA00023172"/>
    </source>
</evidence>
<evidence type="ECO:0000256" key="1">
    <source>
        <dbReference type="ARBA" id="ARBA00008857"/>
    </source>
</evidence>
<name>A0A246ICJ5_STEMA</name>
<dbReference type="Pfam" id="PF13356">
    <property type="entry name" value="Arm-DNA-bind_3"/>
    <property type="match status" value="1"/>
</dbReference>
<dbReference type="PANTHER" id="PTHR30629:SF2">
    <property type="entry name" value="PROPHAGE INTEGRASE INTS-RELATED"/>
    <property type="match status" value="1"/>
</dbReference>
<keyword evidence="3" id="KW-0238">DNA-binding</keyword>
<evidence type="ECO:0000313" key="6">
    <source>
        <dbReference type="EMBL" id="OWQ77551.1"/>
    </source>
</evidence>
<dbReference type="GO" id="GO:0015074">
    <property type="term" value="P:DNA integration"/>
    <property type="evidence" value="ECO:0007669"/>
    <property type="project" value="UniProtKB-KW"/>
</dbReference>
<dbReference type="GO" id="GO:0003677">
    <property type="term" value="F:DNA binding"/>
    <property type="evidence" value="ECO:0007669"/>
    <property type="project" value="UniProtKB-KW"/>
</dbReference>
<dbReference type="SUPFAM" id="SSF56349">
    <property type="entry name" value="DNA breaking-rejoining enzymes"/>
    <property type="match status" value="1"/>
</dbReference>
<evidence type="ECO:0000313" key="7">
    <source>
        <dbReference type="Proteomes" id="UP000197090"/>
    </source>
</evidence>
<dbReference type="PANTHER" id="PTHR30629">
    <property type="entry name" value="PROPHAGE INTEGRASE"/>
    <property type="match status" value="1"/>
</dbReference>
<dbReference type="InterPro" id="IPR011010">
    <property type="entry name" value="DNA_brk_join_enz"/>
</dbReference>
<dbReference type="InterPro" id="IPR013762">
    <property type="entry name" value="Integrase-like_cat_sf"/>
</dbReference>
<dbReference type="Gene3D" id="1.10.443.10">
    <property type="entry name" value="Intergrase catalytic core"/>
    <property type="match status" value="1"/>
</dbReference>
<dbReference type="GO" id="GO:0006310">
    <property type="term" value="P:DNA recombination"/>
    <property type="evidence" value="ECO:0007669"/>
    <property type="project" value="UniProtKB-KW"/>
</dbReference>
<dbReference type="Proteomes" id="UP000197090">
    <property type="component" value="Unassembled WGS sequence"/>
</dbReference>
<comment type="caution">
    <text evidence="6">The sequence shown here is derived from an EMBL/GenBank/DDBJ whole genome shotgun (WGS) entry which is preliminary data.</text>
</comment>
<feature type="domain" description="Tyr recombinase" evidence="5">
    <location>
        <begin position="215"/>
        <end position="415"/>
    </location>
</feature>
<evidence type="ECO:0000256" key="2">
    <source>
        <dbReference type="ARBA" id="ARBA00022908"/>
    </source>
</evidence>
<dbReference type="Gene3D" id="1.10.150.130">
    <property type="match status" value="1"/>
</dbReference>
<dbReference type="CDD" id="cd00796">
    <property type="entry name" value="INT_Rci_Hp1_C"/>
    <property type="match status" value="1"/>
</dbReference>
<dbReference type="InterPro" id="IPR050808">
    <property type="entry name" value="Phage_Integrase"/>
</dbReference>